<protein>
    <submittedName>
        <fullName evidence="1">Uncharacterized protein</fullName>
    </submittedName>
</protein>
<evidence type="ECO:0000313" key="2">
    <source>
        <dbReference type="Proteomes" id="UP001428817"/>
    </source>
</evidence>
<dbReference type="Proteomes" id="UP001428817">
    <property type="component" value="Unassembled WGS sequence"/>
</dbReference>
<reference evidence="2" key="1">
    <citation type="journal article" date="2019" name="Int. J. Syst. Evol. Microbiol.">
        <title>The Global Catalogue of Microorganisms (GCM) 10K type strain sequencing project: providing services to taxonomists for standard genome sequencing and annotation.</title>
        <authorList>
            <consortium name="The Broad Institute Genomics Platform"/>
            <consortium name="The Broad Institute Genome Sequencing Center for Infectious Disease"/>
            <person name="Wu L."/>
            <person name="Ma J."/>
        </authorList>
    </citation>
    <scope>NUCLEOTIDE SEQUENCE [LARGE SCALE GENOMIC DNA]</scope>
    <source>
        <strain evidence="2">JCM 18303</strain>
    </source>
</reference>
<comment type="caution">
    <text evidence="1">The sequence shown here is derived from an EMBL/GenBank/DDBJ whole genome shotgun (WGS) entry which is preliminary data.</text>
</comment>
<organism evidence="1 2">
    <name type="scientific">Pseudonocardia eucalypti</name>
    <dbReference type="NCBI Taxonomy" id="648755"/>
    <lineage>
        <taxon>Bacteria</taxon>
        <taxon>Bacillati</taxon>
        <taxon>Actinomycetota</taxon>
        <taxon>Actinomycetes</taxon>
        <taxon>Pseudonocardiales</taxon>
        <taxon>Pseudonocardiaceae</taxon>
        <taxon>Pseudonocardia</taxon>
    </lineage>
</organism>
<name>A0ABP9PYR1_9PSEU</name>
<accession>A0ABP9PYR1</accession>
<dbReference type="EMBL" id="BAABJP010000008">
    <property type="protein sequence ID" value="GAA5152973.1"/>
    <property type="molecule type" value="Genomic_DNA"/>
</dbReference>
<evidence type="ECO:0000313" key="1">
    <source>
        <dbReference type="EMBL" id="GAA5152973.1"/>
    </source>
</evidence>
<proteinExistence type="predicted"/>
<gene>
    <name evidence="1" type="ORF">GCM10023321_22490</name>
</gene>
<dbReference type="RefSeq" id="WP_185061975.1">
    <property type="nucleotide sequence ID" value="NZ_BAABJP010000008.1"/>
</dbReference>
<keyword evidence="2" id="KW-1185">Reference proteome</keyword>
<sequence>MSDDYMIGPGQHEVVAHQNLNANLPAAAQVRALLAIASAINRVAEQLEELVDHDSPSAINALVPGQGTK</sequence>